<sequence>MEGNNSYGYGSSWADQWDTSNPEAPTQKKTGGGATVKYKLKVGDGLEKTKSAASAGMKKVKQGTSSGIQWIKASIIELPKRSRSSLLLLLNCFDLVYSELDSFVVLF</sequence>
<dbReference type="OrthoDB" id="1905524at2759"/>
<organism evidence="2 3">
    <name type="scientific">Hibiscus syriacus</name>
    <name type="common">Rose of Sharon</name>
    <dbReference type="NCBI Taxonomy" id="106335"/>
    <lineage>
        <taxon>Eukaryota</taxon>
        <taxon>Viridiplantae</taxon>
        <taxon>Streptophyta</taxon>
        <taxon>Embryophyta</taxon>
        <taxon>Tracheophyta</taxon>
        <taxon>Spermatophyta</taxon>
        <taxon>Magnoliopsida</taxon>
        <taxon>eudicotyledons</taxon>
        <taxon>Gunneridae</taxon>
        <taxon>Pentapetalae</taxon>
        <taxon>rosids</taxon>
        <taxon>malvids</taxon>
        <taxon>Malvales</taxon>
        <taxon>Malvaceae</taxon>
        <taxon>Malvoideae</taxon>
        <taxon>Hibiscus</taxon>
    </lineage>
</organism>
<feature type="region of interest" description="Disordered" evidence="1">
    <location>
        <begin position="1"/>
        <end position="32"/>
    </location>
</feature>
<dbReference type="AlphaFoldDB" id="A0A6A3BTY8"/>
<dbReference type="EMBL" id="VEPZ02000799">
    <property type="protein sequence ID" value="KAE8718928.1"/>
    <property type="molecule type" value="Genomic_DNA"/>
</dbReference>
<dbReference type="Proteomes" id="UP000436088">
    <property type="component" value="Unassembled WGS sequence"/>
</dbReference>
<protein>
    <submittedName>
        <fullName evidence="2">Betaine aldehyde dehydrogenase 1</fullName>
    </submittedName>
</protein>
<evidence type="ECO:0000313" key="3">
    <source>
        <dbReference type="Proteomes" id="UP000436088"/>
    </source>
</evidence>
<name>A0A6A3BTY8_HIBSY</name>
<reference evidence="2" key="1">
    <citation type="submission" date="2019-09" db="EMBL/GenBank/DDBJ databases">
        <title>Draft genome information of white flower Hibiscus syriacus.</title>
        <authorList>
            <person name="Kim Y.-M."/>
        </authorList>
    </citation>
    <scope>NUCLEOTIDE SEQUENCE [LARGE SCALE GENOMIC DNA]</scope>
    <source>
        <strain evidence="2">YM2019G1</strain>
    </source>
</reference>
<keyword evidence="3" id="KW-1185">Reference proteome</keyword>
<feature type="compositionally biased region" description="Polar residues" evidence="1">
    <location>
        <begin position="1"/>
        <end position="29"/>
    </location>
</feature>
<dbReference type="PANTHER" id="PTHR33386:SF5">
    <property type="entry name" value="OS02G0740600 PROTEIN"/>
    <property type="match status" value="1"/>
</dbReference>
<accession>A0A6A3BTY8</accession>
<dbReference type="PANTHER" id="PTHR33386">
    <property type="entry name" value="OS02G0740600 PROTEIN"/>
    <property type="match status" value="1"/>
</dbReference>
<evidence type="ECO:0000313" key="2">
    <source>
        <dbReference type="EMBL" id="KAE8718928.1"/>
    </source>
</evidence>
<gene>
    <name evidence="2" type="ORF">F3Y22_tig00109987pilonHSYRG00245</name>
</gene>
<comment type="caution">
    <text evidence="2">The sequence shown here is derived from an EMBL/GenBank/DDBJ whole genome shotgun (WGS) entry which is preliminary data.</text>
</comment>
<evidence type="ECO:0000256" key="1">
    <source>
        <dbReference type="SAM" id="MobiDB-lite"/>
    </source>
</evidence>
<proteinExistence type="predicted"/>